<feature type="region of interest" description="Disordered" evidence="1">
    <location>
        <begin position="308"/>
        <end position="499"/>
    </location>
</feature>
<gene>
    <name evidence="3" type="primary">20353800</name>
    <name evidence="2" type="ORF">GGTG_13342</name>
</gene>
<dbReference type="STRING" id="644352.J3PIL3"/>
<dbReference type="EnsemblFungi" id="EJT69074">
    <property type="protein sequence ID" value="EJT69074"/>
    <property type="gene ID" value="GGTG_13342"/>
</dbReference>
<dbReference type="AlphaFoldDB" id="J3PIL3"/>
<feature type="compositionally biased region" description="Polar residues" evidence="1">
    <location>
        <begin position="440"/>
        <end position="454"/>
    </location>
</feature>
<evidence type="ECO:0000256" key="1">
    <source>
        <dbReference type="SAM" id="MobiDB-lite"/>
    </source>
</evidence>
<dbReference type="VEuPathDB" id="FungiDB:GGTG_13342"/>
<feature type="compositionally biased region" description="Acidic residues" evidence="1">
    <location>
        <begin position="458"/>
        <end position="469"/>
    </location>
</feature>
<protein>
    <submittedName>
        <fullName evidence="2 3">Uncharacterized protein</fullName>
    </submittedName>
</protein>
<feature type="region of interest" description="Disordered" evidence="1">
    <location>
        <begin position="259"/>
        <end position="279"/>
    </location>
</feature>
<proteinExistence type="predicted"/>
<feature type="region of interest" description="Disordered" evidence="1">
    <location>
        <begin position="138"/>
        <end position="177"/>
    </location>
</feature>
<name>J3PIL3_GAET3</name>
<reference evidence="4" key="1">
    <citation type="submission" date="2010-07" db="EMBL/GenBank/DDBJ databases">
        <title>The genome sequence of Gaeumannomyces graminis var. tritici strain R3-111a-1.</title>
        <authorList>
            <consortium name="The Broad Institute Genome Sequencing Platform"/>
            <person name="Ma L.-J."/>
            <person name="Dead R."/>
            <person name="Young S."/>
            <person name="Zeng Q."/>
            <person name="Koehrsen M."/>
            <person name="Alvarado L."/>
            <person name="Berlin A."/>
            <person name="Chapman S.B."/>
            <person name="Chen Z."/>
            <person name="Freedman E."/>
            <person name="Gellesch M."/>
            <person name="Goldberg J."/>
            <person name="Griggs A."/>
            <person name="Gujja S."/>
            <person name="Heilman E.R."/>
            <person name="Heiman D."/>
            <person name="Hepburn T."/>
            <person name="Howarth C."/>
            <person name="Jen D."/>
            <person name="Larson L."/>
            <person name="Mehta T."/>
            <person name="Neiman D."/>
            <person name="Pearson M."/>
            <person name="Roberts A."/>
            <person name="Saif S."/>
            <person name="Shea T."/>
            <person name="Shenoy N."/>
            <person name="Sisk P."/>
            <person name="Stolte C."/>
            <person name="Sykes S."/>
            <person name="Walk T."/>
            <person name="White J."/>
            <person name="Yandava C."/>
            <person name="Haas B."/>
            <person name="Nusbaum C."/>
            <person name="Birren B."/>
        </authorList>
    </citation>
    <scope>NUCLEOTIDE SEQUENCE [LARGE SCALE GENOMIC DNA]</scope>
    <source>
        <strain evidence="4">R3-111a-1</strain>
    </source>
</reference>
<dbReference type="RefSeq" id="XP_009229512.1">
    <property type="nucleotide sequence ID" value="XM_009231248.1"/>
</dbReference>
<sequence length="499" mass="53543">MLKPSQPPIPTASRDMMPCRFPSPTVGQATPSSRIDNEAASLATLSSSKACFIGSESHTTPSSMRKYAIHNSVATKPVKSIIDQPLEDASQADIDRAFNTILKKAPQKFLNKALYQCLRTFGADAILESISRVYSPGYQASDAKDDEDPSRPATTPIPPLNFMPTHPVGSPQTPSTPVPLQAPSWSCHLCFRCFTAQSAYEYHTSKDVCRRDPPSISKGFKHSCLYCGEGFVTAVDLNDHKINKVCGVSPVLYAGSVVTGSSQSSPPVRTRSLQGGTVSGVRPYAHITGHQRLSSNKEARQAQPRLAYLGTPPSQGHNIGIPAAPFHPQQNGAPTTAKDNRFSSAGVDARREMPNDRPRAAVENAFKRPKINGDGDSPRGLGRQASLAKPATSRQSQASAPIDISPSVSTSLQGAPGACDSGGTPVPAPQIRPELKPSAKASSYPTPANRSNFKATIEDDEDGDDDDNDGILAEVPPAKCQNSTHERYVLRPRRKRRMV</sequence>
<reference evidence="3" key="5">
    <citation type="submission" date="2018-04" db="UniProtKB">
        <authorList>
            <consortium name="EnsemblFungi"/>
        </authorList>
    </citation>
    <scope>IDENTIFICATION</scope>
    <source>
        <strain evidence="3">R3-111a-1</strain>
    </source>
</reference>
<evidence type="ECO:0000313" key="4">
    <source>
        <dbReference type="Proteomes" id="UP000006039"/>
    </source>
</evidence>
<reference evidence="2" key="2">
    <citation type="submission" date="2010-07" db="EMBL/GenBank/DDBJ databases">
        <authorList>
            <consortium name="The Broad Institute Genome Sequencing Platform"/>
            <consortium name="Broad Institute Genome Sequencing Center for Infectious Disease"/>
            <person name="Ma L.-J."/>
            <person name="Dead R."/>
            <person name="Young S."/>
            <person name="Zeng Q."/>
            <person name="Koehrsen M."/>
            <person name="Alvarado L."/>
            <person name="Berlin A."/>
            <person name="Chapman S.B."/>
            <person name="Chen Z."/>
            <person name="Freedman E."/>
            <person name="Gellesch M."/>
            <person name="Goldberg J."/>
            <person name="Griggs A."/>
            <person name="Gujja S."/>
            <person name="Heilman E.R."/>
            <person name="Heiman D."/>
            <person name="Hepburn T."/>
            <person name="Howarth C."/>
            <person name="Jen D."/>
            <person name="Larson L."/>
            <person name="Mehta T."/>
            <person name="Neiman D."/>
            <person name="Pearson M."/>
            <person name="Roberts A."/>
            <person name="Saif S."/>
            <person name="Shea T."/>
            <person name="Shenoy N."/>
            <person name="Sisk P."/>
            <person name="Stolte C."/>
            <person name="Sykes S."/>
            <person name="Walk T."/>
            <person name="White J."/>
            <person name="Yandava C."/>
            <person name="Haas B."/>
            <person name="Nusbaum C."/>
            <person name="Birren B."/>
        </authorList>
    </citation>
    <scope>NUCLEOTIDE SEQUENCE</scope>
    <source>
        <strain evidence="2">R3-111a-1</strain>
    </source>
</reference>
<dbReference type="Proteomes" id="UP000006039">
    <property type="component" value="Unassembled WGS sequence"/>
</dbReference>
<dbReference type="OrthoDB" id="37886at2759"/>
<dbReference type="HOGENOM" id="CLU_546336_0_0_1"/>
<dbReference type="GeneID" id="20353800"/>
<evidence type="ECO:0000313" key="2">
    <source>
        <dbReference type="EMBL" id="EJT69074.1"/>
    </source>
</evidence>
<feature type="compositionally biased region" description="Polar residues" evidence="1">
    <location>
        <begin position="259"/>
        <end position="276"/>
    </location>
</feature>
<keyword evidence="4" id="KW-1185">Reference proteome</keyword>
<organism evidence="2">
    <name type="scientific">Gaeumannomyces tritici (strain R3-111a-1)</name>
    <name type="common">Wheat and barley take-all root rot fungus</name>
    <name type="synonym">Gaeumannomyces graminis var. tritici</name>
    <dbReference type="NCBI Taxonomy" id="644352"/>
    <lineage>
        <taxon>Eukaryota</taxon>
        <taxon>Fungi</taxon>
        <taxon>Dikarya</taxon>
        <taxon>Ascomycota</taxon>
        <taxon>Pezizomycotina</taxon>
        <taxon>Sordariomycetes</taxon>
        <taxon>Sordariomycetidae</taxon>
        <taxon>Magnaporthales</taxon>
        <taxon>Magnaporthaceae</taxon>
        <taxon>Gaeumannomyces</taxon>
    </lineage>
</organism>
<feature type="compositionally biased region" description="Pro residues" evidence="1">
    <location>
        <begin position="1"/>
        <end position="10"/>
    </location>
</feature>
<reference evidence="3" key="4">
    <citation type="journal article" date="2015" name="G3 (Bethesda)">
        <title>Genome sequences of three phytopathogenic species of the Magnaporthaceae family of fungi.</title>
        <authorList>
            <person name="Okagaki L.H."/>
            <person name="Nunes C.C."/>
            <person name="Sailsbery J."/>
            <person name="Clay B."/>
            <person name="Brown D."/>
            <person name="John T."/>
            <person name="Oh Y."/>
            <person name="Young N."/>
            <person name="Fitzgerald M."/>
            <person name="Haas B.J."/>
            <person name="Zeng Q."/>
            <person name="Young S."/>
            <person name="Adiconis X."/>
            <person name="Fan L."/>
            <person name="Levin J.Z."/>
            <person name="Mitchell T.K."/>
            <person name="Okubara P.A."/>
            <person name="Farman M.L."/>
            <person name="Kohn L.M."/>
            <person name="Birren B."/>
            <person name="Ma L.-J."/>
            <person name="Dean R.A."/>
        </authorList>
    </citation>
    <scope>NUCLEOTIDE SEQUENCE</scope>
    <source>
        <strain evidence="3">R3-111a-1</strain>
    </source>
</reference>
<feature type="region of interest" description="Disordered" evidence="1">
    <location>
        <begin position="1"/>
        <end position="32"/>
    </location>
</feature>
<reference evidence="2" key="3">
    <citation type="submission" date="2010-09" db="EMBL/GenBank/DDBJ databases">
        <title>Annotation of Gaeumannomyces graminis var. tritici R3-111a-1.</title>
        <authorList>
            <consortium name="The Broad Institute Genome Sequencing Platform"/>
            <person name="Ma L.-J."/>
            <person name="Dead R."/>
            <person name="Young S.K."/>
            <person name="Zeng Q."/>
            <person name="Gargeya S."/>
            <person name="Fitzgerald M."/>
            <person name="Haas B."/>
            <person name="Abouelleil A."/>
            <person name="Alvarado L."/>
            <person name="Arachchi H.M."/>
            <person name="Berlin A."/>
            <person name="Brown A."/>
            <person name="Chapman S.B."/>
            <person name="Chen Z."/>
            <person name="Dunbar C."/>
            <person name="Freedman E."/>
            <person name="Gearin G."/>
            <person name="Gellesch M."/>
            <person name="Goldberg J."/>
            <person name="Griggs A."/>
            <person name="Gujja S."/>
            <person name="Heiman D."/>
            <person name="Howarth C."/>
            <person name="Larson L."/>
            <person name="Lui A."/>
            <person name="MacDonald P.J.P."/>
            <person name="Mehta T."/>
            <person name="Montmayeur A."/>
            <person name="Murphy C."/>
            <person name="Neiman D."/>
            <person name="Pearson M."/>
            <person name="Priest M."/>
            <person name="Roberts A."/>
            <person name="Saif S."/>
            <person name="Shea T."/>
            <person name="Shenoy N."/>
            <person name="Sisk P."/>
            <person name="Stolte C."/>
            <person name="Sykes S."/>
            <person name="Yandava C."/>
            <person name="Wortman J."/>
            <person name="Nusbaum C."/>
            <person name="Birren B."/>
        </authorList>
    </citation>
    <scope>NUCLEOTIDE SEQUENCE</scope>
    <source>
        <strain evidence="2">R3-111a-1</strain>
    </source>
</reference>
<feature type="compositionally biased region" description="Basic residues" evidence="1">
    <location>
        <begin position="490"/>
        <end position="499"/>
    </location>
</feature>
<accession>J3PIL3</accession>
<feature type="compositionally biased region" description="Basic and acidic residues" evidence="1">
    <location>
        <begin position="348"/>
        <end position="360"/>
    </location>
</feature>
<dbReference type="eggNOG" id="ENOG502RJIP">
    <property type="taxonomic scope" value="Eukaryota"/>
</dbReference>
<evidence type="ECO:0000313" key="3">
    <source>
        <dbReference type="EnsemblFungi" id="EJT69074"/>
    </source>
</evidence>
<dbReference type="EMBL" id="GL385406">
    <property type="protein sequence ID" value="EJT69074.1"/>
    <property type="molecule type" value="Genomic_DNA"/>
</dbReference>